<dbReference type="Proteomes" id="UP001066276">
    <property type="component" value="Chromosome 9"/>
</dbReference>
<organism evidence="2 3">
    <name type="scientific">Pleurodeles waltl</name>
    <name type="common">Iberian ribbed newt</name>
    <dbReference type="NCBI Taxonomy" id="8319"/>
    <lineage>
        <taxon>Eukaryota</taxon>
        <taxon>Metazoa</taxon>
        <taxon>Chordata</taxon>
        <taxon>Craniata</taxon>
        <taxon>Vertebrata</taxon>
        <taxon>Euteleostomi</taxon>
        <taxon>Amphibia</taxon>
        <taxon>Batrachia</taxon>
        <taxon>Caudata</taxon>
        <taxon>Salamandroidea</taxon>
        <taxon>Salamandridae</taxon>
        <taxon>Pleurodelinae</taxon>
        <taxon>Pleurodeles</taxon>
    </lineage>
</organism>
<reference evidence="2" key="1">
    <citation type="journal article" date="2022" name="bioRxiv">
        <title>Sequencing and chromosome-scale assembly of the giantPleurodeles waltlgenome.</title>
        <authorList>
            <person name="Brown T."/>
            <person name="Elewa A."/>
            <person name="Iarovenko S."/>
            <person name="Subramanian E."/>
            <person name="Araus A.J."/>
            <person name="Petzold A."/>
            <person name="Susuki M."/>
            <person name="Suzuki K.-i.T."/>
            <person name="Hayashi T."/>
            <person name="Toyoda A."/>
            <person name="Oliveira C."/>
            <person name="Osipova E."/>
            <person name="Leigh N.D."/>
            <person name="Simon A."/>
            <person name="Yun M.H."/>
        </authorList>
    </citation>
    <scope>NUCLEOTIDE SEQUENCE</scope>
    <source>
        <strain evidence="2">20211129_DDA</strain>
        <tissue evidence="2">Liver</tissue>
    </source>
</reference>
<dbReference type="AlphaFoldDB" id="A0AAV7N4F9"/>
<evidence type="ECO:0000313" key="2">
    <source>
        <dbReference type="EMBL" id="KAJ1110918.1"/>
    </source>
</evidence>
<name>A0AAV7N4F9_PLEWA</name>
<comment type="caution">
    <text evidence="2">The sequence shown here is derived from an EMBL/GenBank/DDBJ whole genome shotgun (WGS) entry which is preliminary data.</text>
</comment>
<evidence type="ECO:0000256" key="1">
    <source>
        <dbReference type="SAM" id="MobiDB-lite"/>
    </source>
</evidence>
<evidence type="ECO:0000313" key="3">
    <source>
        <dbReference type="Proteomes" id="UP001066276"/>
    </source>
</evidence>
<dbReference type="EMBL" id="JANPWB010000013">
    <property type="protein sequence ID" value="KAJ1110918.1"/>
    <property type="molecule type" value="Genomic_DNA"/>
</dbReference>
<sequence length="97" mass="10684">MSSHRAFSRVCDVTAHGARDESPGPVPARHFRRELEGRAEGSRAPPQQPEQARRHPTSHLIVTGGSSGVCLARGVVKDDIQEESAAQSHYSRRFRGR</sequence>
<keyword evidence="3" id="KW-1185">Reference proteome</keyword>
<protein>
    <submittedName>
        <fullName evidence="2">Uncharacterized protein</fullName>
    </submittedName>
</protein>
<accession>A0AAV7N4F9</accession>
<gene>
    <name evidence="2" type="ORF">NDU88_008264</name>
</gene>
<proteinExistence type="predicted"/>
<feature type="region of interest" description="Disordered" evidence="1">
    <location>
        <begin position="1"/>
        <end position="65"/>
    </location>
</feature>